<protein>
    <submittedName>
        <fullName evidence="2">Uncharacterized protein</fullName>
    </submittedName>
</protein>
<dbReference type="OMA" id="SIAHENR"/>
<dbReference type="HOGENOM" id="CLU_2427214_0_0_1"/>
<dbReference type="RefSeq" id="XP_007861247.1">
    <property type="nucleotide sequence ID" value="XM_007863056.1"/>
</dbReference>
<proteinExistence type="predicted"/>
<sequence>MAHINAEQRKQLYSQELAAYTLRQWQQVRQNLEKGSSPDLKTNRTPSSLSQESSSDGANKGVQATDYAHRSQRRTHDGENFRQQQHAIAQH</sequence>
<gene>
    <name evidence="2" type="ORF">GLOTRDRAFT_113457</name>
</gene>
<dbReference type="OrthoDB" id="3262732at2759"/>
<accession>S7QN71</accession>
<dbReference type="Proteomes" id="UP000030669">
    <property type="component" value="Unassembled WGS sequence"/>
</dbReference>
<dbReference type="GeneID" id="19299734"/>
<name>S7QN71_GLOTA</name>
<dbReference type="KEGG" id="gtr:GLOTRDRAFT_113457"/>
<evidence type="ECO:0000313" key="3">
    <source>
        <dbReference type="Proteomes" id="UP000030669"/>
    </source>
</evidence>
<evidence type="ECO:0000256" key="1">
    <source>
        <dbReference type="SAM" id="MobiDB-lite"/>
    </source>
</evidence>
<keyword evidence="3" id="KW-1185">Reference proteome</keyword>
<feature type="compositionally biased region" description="Polar residues" evidence="1">
    <location>
        <begin position="31"/>
        <end position="57"/>
    </location>
</feature>
<feature type="compositionally biased region" description="Polar residues" evidence="1">
    <location>
        <begin position="81"/>
        <end position="91"/>
    </location>
</feature>
<evidence type="ECO:0000313" key="2">
    <source>
        <dbReference type="EMBL" id="EPQ60963.1"/>
    </source>
</evidence>
<feature type="region of interest" description="Disordered" evidence="1">
    <location>
        <begin position="31"/>
        <end position="91"/>
    </location>
</feature>
<organism evidence="2 3">
    <name type="scientific">Gloeophyllum trabeum (strain ATCC 11539 / FP-39264 / Madison 617)</name>
    <name type="common">Brown rot fungus</name>
    <dbReference type="NCBI Taxonomy" id="670483"/>
    <lineage>
        <taxon>Eukaryota</taxon>
        <taxon>Fungi</taxon>
        <taxon>Dikarya</taxon>
        <taxon>Basidiomycota</taxon>
        <taxon>Agaricomycotina</taxon>
        <taxon>Agaricomycetes</taxon>
        <taxon>Gloeophyllales</taxon>
        <taxon>Gloeophyllaceae</taxon>
        <taxon>Gloeophyllum</taxon>
    </lineage>
</organism>
<reference evidence="2 3" key="1">
    <citation type="journal article" date="2012" name="Science">
        <title>The Paleozoic origin of enzymatic lignin decomposition reconstructed from 31 fungal genomes.</title>
        <authorList>
            <person name="Floudas D."/>
            <person name="Binder M."/>
            <person name="Riley R."/>
            <person name="Barry K."/>
            <person name="Blanchette R.A."/>
            <person name="Henrissat B."/>
            <person name="Martinez A.T."/>
            <person name="Otillar R."/>
            <person name="Spatafora J.W."/>
            <person name="Yadav J.S."/>
            <person name="Aerts A."/>
            <person name="Benoit I."/>
            <person name="Boyd A."/>
            <person name="Carlson A."/>
            <person name="Copeland A."/>
            <person name="Coutinho P.M."/>
            <person name="de Vries R.P."/>
            <person name="Ferreira P."/>
            <person name="Findley K."/>
            <person name="Foster B."/>
            <person name="Gaskell J."/>
            <person name="Glotzer D."/>
            <person name="Gorecki P."/>
            <person name="Heitman J."/>
            <person name="Hesse C."/>
            <person name="Hori C."/>
            <person name="Igarashi K."/>
            <person name="Jurgens J.A."/>
            <person name="Kallen N."/>
            <person name="Kersten P."/>
            <person name="Kohler A."/>
            <person name="Kuees U."/>
            <person name="Kumar T.K.A."/>
            <person name="Kuo A."/>
            <person name="LaButti K."/>
            <person name="Larrondo L.F."/>
            <person name="Lindquist E."/>
            <person name="Ling A."/>
            <person name="Lombard V."/>
            <person name="Lucas S."/>
            <person name="Lundell T."/>
            <person name="Martin R."/>
            <person name="McLaughlin D.J."/>
            <person name="Morgenstern I."/>
            <person name="Morin E."/>
            <person name="Murat C."/>
            <person name="Nagy L.G."/>
            <person name="Nolan M."/>
            <person name="Ohm R.A."/>
            <person name="Patyshakuliyeva A."/>
            <person name="Rokas A."/>
            <person name="Ruiz-Duenas F.J."/>
            <person name="Sabat G."/>
            <person name="Salamov A."/>
            <person name="Samejima M."/>
            <person name="Schmutz J."/>
            <person name="Slot J.C."/>
            <person name="St John F."/>
            <person name="Stenlid J."/>
            <person name="Sun H."/>
            <person name="Sun S."/>
            <person name="Syed K."/>
            <person name="Tsang A."/>
            <person name="Wiebenga A."/>
            <person name="Young D."/>
            <person name="Pisabarro A."/>
            <person name="Eastwood D.C."/>
            <person name="Martin F."/>
            <person name="Cullen D."/>
            <person name="Grigoriev I.V."/>
            <person name="Hibbett D.S."/>
        </authorList>
    </citation>
    <scope>NUCLEOTIDE SEQUENCE [LARGE SCALE GENOMIC DNA]</scope>
    <source>
        <strain evidence="2 3">ATCC 11539</strain>
    </source>
</reference>
<dbReference type="EMBL" id="KB469296">
    <property type="protein sequence ID" value="EPQ60963.1"/>
    <property type="molecule type" value="Genomic_DNA"/>
</dbReference>
<dbReference type="AlphaFoldDB" id="S7QN71"/>